<sequence>MQFRILSAFTVFIGSYLPLALILAVQDIPISWWRKPFCDFSDIDDCLFNPFNSPYFSVLFIILTCFSMVVSNLTLRKISFPFDAQVESSKAIPNDIINYVFPYVVSFMGISYEAPEKLLGFSVFLLWMFAITYKSGQIIMNPLLLMFGWKLYEAKININGQTRDVRILKKGYLTPGNYRVQTIQDFYIARENNDD</sequence>
<feature type="transmembrane region" description="Helical" evidence="1">
    <location>
        <begin position="118"/>
        <end position="136"/>
    </location>
</feature>
<dbReference type="AlphaFoldDB" id="A0A6S4TAD7"/>
<dbReference type="Proteomes" id="UP000515756">
    <property type="component" value="Chromosome"/>
</dbReference>
<evidence type="ECO:0000313" key="2">
    <source>
        <dbReference type="EMBL" id="BBQ32688.1"/>
    </source>
</evidence>
<keyword evidence="1" id="KW-1133">Transmembrane helix</keyword>
<accession>A0A6S4TAD7</accession>
<feature type="transmembrane region" description="Helical" evidence="1">
    <location>
        <begin position="5"/>
        <end position="25"/>
    </location>
</feature>
<feature type="transmembrane region" description="Helical" evidence="1">
    <location>
        <begin position="96"/>
        <end position="112"/>
    </location>
</feature>
<dbReference type="RefSeq" id="WP_182935597.1">
    <property type="nucleotide sequence ID" value="NZ_AP021927.1"/>
</dbReference>
<protein>
    <submittedName>
        <fullName evidence="2">Uncharacterized protein</fullName>
    </submittedName>
</protein>
<organism evidence="2 3">
    <name type="scientific">Aeromonas caviae</name>
    <name type="common">Aeromonas punctata</name>
    <dbReference type="NCBI Taxonomy" id="648"/>
    <lineage>
        <taxon>Bacteria</taxon>
        <taxon>Pseudomonadati</taxon>
        <taxon>Pseudomonadota</taxon>
        <taxon>Gammaproteobacteria</taxon>
        <taxon>Aeromonadales</taxon>
        <taxon>Aeromonadaceae</taxon>
        <taxon>Aeromonas</taxon>
    </lineage>
</organism>
<feature type="transmembrane region" description="Helical" evidence="1">
    <location>
        <begin position="55"/>
        <end position="75"/>
    </location>
</feature>
<evidence type="ECO:0000313" key="3">
    <source>
        <dbReference type="Proteomes" id="UP000515756"/>
    </source>
</evidence>
<name>A0A6S4TAD7_AERCA</name>
<evidence type="ECO:0000256" key="1">
    <source>
        <dbReference type="SAM" id="Phobius"/>
    </source>
</evidence>
<gene>
    <name evidence="2" type="ORF">WP2W18E01_42700</name>
</gene>
<dbReference type="EMBL" id="AP021927">
    <property type="protein sequence ID" value="BBQ32688.1"/>
    <property type="molecule type" value="Genomic_DNA"/>
</dbReference>
<reference evidence="2 3" key="1">
    <citation type="submission" date="2019-12" db="EMBL/GenBank/DDBJ databases">
        <title>complete genome sequences of Aeromonas caviae str. WP2-W18-ESBL-01 isolated from wastewater treatment plant effluent.</title>
        <authorList>
            <person name="Sekizuka T."/>
            <person name="Itokawa K."/>
            <person name="Yatsu K."/>
            <person name="Inamine Y."/>
            <person name="Kuroda M."/>
        </authorList>
    </citation>
    <scope>NUCLEOTIDE SEQUENCE [LARGE SCALE GENOMIC DNA]</scope>
    <source>
        <strain evidence="2 3">WP2-W18-ESBL-01</strain>
    </source>
</reference>
<keyword evidence="1" id="KW-0472">Membrane</keyword>
<proteinExistence type="predicted"/>
<keyword evidence="1" id="KW-0812">Transmembrane</keyword>